<dbReference type="Proteomes" id="UP001163603">
    <property type="component" value="Chromosome 15"/>
</dbReference>
<dbReference type="EMBL" id="CM047750">
    <property type="protein sequence ID" value="KAJ0008161.1"/>
    <property type="molecule type" value="Genomic_DNA"/>
</dbReference>
<protein>
    <submittedName>
        <fullName evidence="1">Uncharacterized protein</fullName>
    </submittedName>
</protein>
<sequence length="16" mass="1913">MFIHSENHFFVVCCSL</sequence>
<comment type="caution">
    <text evidence="1">The sequence shown here is derived from an EMBL/GenBank/DDBJ whole genome shotgun (WGS) entry which is preliminary data.</text>
</comment>
<evidence type="ECO:0000313" key="2">
    <source>
        <dbReference type="Proteomes" id="UP001163603"/>
    </source>
</evidence>
<evidence type="ECO:0000313" key="1">
    <source>
        <dbReference type="EMBL" id="KAJ0008161.1"/>
    </source>
</evidence>
<reference evidence="2" key="1">
    <citation type="journal article" date="2023" name="G3 (Bethesda)">
        <title>Genome assembly and association tests identify interacting loci associated with vigor, precocity, and sex in interspecific pistachio rootstocks.</title>
        <authorList>
            <person name="Palmer W."/>
            <person name="Jacygrad E."/>
            <person name="Sagayaradj S."/>
            <person name="Cavanaugh K."/>
            <person name="Han R."/>
            <person name="Bertier L."/>
            <person name="Beede B."/>
            <person name="Kafkas S."/>
            <person name="Golino D."/>
            <person name="Preece J."/>
            <person name="Michelmore R."/>
        </authorList>
    </citation>
    <scope>NUCLEOTIDE SEQUENCE [LARGE SCALE GENOMIC DNA]</scope>
</reference>
<name>A0ACC0X0Y0_9ROSI</name>
<organism evidence="1 2">
    <name type="scientific">Pistacia integerrima</name>
    <dbReference type="NCBI Taxonomy" id="434235"/>
    <lineage>
        <taxon>Eukaryota</taxon>
        <taxon>Viridiplantae</taxon>
        <taxon>Streptophyta</taxon>
        <taxon>Embryophyta</taxon>
        <taxon>Tracheophyta</taxon>
        <taxon>Spermatophyta</taxon>
        <taxon>Magnoliopsida</taxon>
        <taxon>eudicotyledons</taxon>
        <taxon>Gunneridae</taxon>
        <taxon>Pentapetalae</taxon>
        <taxon>rosids</taxon>
        <taxon>malvids</taxon>
        <taxon>Sapindales</taxon>
        <taxon>Anacardiaceae</taxon>
        <taxon>Pistacia</taxon>
    </lineage>
</organism>
<gene>
    <name evidence="1" type="ORF">Pint_30025</name>
</gene>
<keyword evidence="2" id="KW-1185">Reference proteome</keyword>
<accession>A0ACC0X0Y0</accession>
<proteinExistence type="predicted"/>